<evidence type="ECO:0000256" key="5">
    <source>
        <dbReference type="ARBA" id="ARBA00022833"/>
    </source>
</evidence>
<dbReference type="Gene3D" id="3.40.50.720">
    <property type="entry name" value="NAD(P)-binding Rossmann-like Domain"/>
    <property type="match status" value="1"/>
</dbReference>
<dbReference type="AlphaFoldDB" id="C6M8V0"/>
<dbReference type="CDD" id="cd08297">
    <property type="entry name" value="CAD3"/>
    <property type="match status" value="1"/>
</dbReference>
<dbReference type="EMBL" id="ACKO02000023">
    <property type="protein sequence ID" value="EET43285.1"/>
    <property type="molecule type" value="Genomic_DNA"/>
</dbReference>
<dbReference type="PANTHER" id="PTHR42940:SF8">
    <property type="entry name" value="VACUOLAR PROTEIN SORTING-ASSOCIATED PROTEIN 11"/>
    <property type="match status" value="1"/>
</dbReference>
<dbReference type="eggNOG" id="COG1064">
    <property type="taxonomic scope" value="Bacteria"/>
</dbReference>
<dbReference type="InterPro" id="IPR002328">
    <property type="entry name" value="ADH_Zn_CS"/>
</dbReference>
<comment type="cofactor">
    <cofactor evidence="1 8">
        <name>Zn(2+)</name>
        <dbReference type="ChEBI" id="CHEBI:29105"/>
    </cofactor>
</comment>
<dbReference type="SUPFAM" id="SSF51735">
    <property type="entry name" value="NAD(P)-binding Rossmann-fold domains"/>
    <property type="match status" value="1"/>
</dbReference>
<dbReference type="Gene3D" id="3.90.180.10">
    <property type="entry name" value="Medium-chain alcohol dehydrogenases, catalytic domain"/>
    <property type="match status" value="1"/>
</dbReference>
<sequence length="416" mass="44385">MCKNFSAAWQIYFCANRLLWYNILFLIFQKDRVLTQRNEGEYSHSEEGRYSDSACPTIYGFLTNAKENTMKMQAVVVNQNVAGDVEVVEREVRPLEYGEALVEVECCGVCHTDLHVAAGDYGEKPGRVLGHEGIGIVKEVAPGANALKVGDRVSIAWLFQSCGSCEYCNTGRETLCRSVLNAGYTADGGMATHCIVDADYAVKVPDGLDPAQASSITCAGVTTYKGVKVSGVRPGQWIAIYGAGGLGNLGVQYAKKVFGAHVVAIDINDEKLAFAKESGADLVINAAKEDAAKVIQEKTGGAHAAVVTAVSAAAFNSAVDCVRAGGRVVAIGLPPESMDLSIPRLVLDGIEVVGSLVGTRKDLEEAFQFGAEGLVVPKVQLRALDEAPAIFQEMREGKITGRMVIDMKKECGCGHH</sequence>
<dbReference type="InterPro" id="IPR020843">
    <property type="entry name" value="ER"/>
</dbReference>
<dbReference type="PROSITE" id="PS00059">
    <property type="entry name" value="ADH_ZINC"/>
    <property type="match status" value="1"/>
</dbReference>
<evidence type="ECO:0000259" key="9">
    <source>
        <dbReference type="SMART" id="SM00829"/>
    </source>
</evidence>
<evidence type="ECO:0000313" key="11">
    <source>
        <dbReference type="Proteomes" id="UP000005365"/>
    </source>
</evidence>
<keyword evidence="6" id="KW-0560">Oxidoreductase</keyword>
<dbReference type="EC" id="1.1.1.1" evidence="3"/>
<dbReference type="InterPro" id="IPR013154">
    <property type="entry name" value="ADH-like_N"/>
</dbReference>
<evidence type="ECO:0000256" key="2">
    <source>
        <dbReference type="ARBA" id="ARBA00008072"/>
    </source>
</evidence>
<dbReference type="InterPro" id="IPR011032">
    <property type="entry name" value="GroES-like_sf"/>
</dbReference>
<comment type="similarity">
    <text evidence="2 8">Belongs to the zinc-containing alcohol dehydrogenase family.</text>
</comment>
<evidence type="ECO:0000313" key="10">
    <source>
        <dbReference type="EMBL" id="EET43285.1"/>
    </source>
</evidence>
<gene>
    <name evidence="10" type="ORF">NEISICOT_02975</name>
</gene>
<accession>C6M8V0</accession>
<dbReference type="FunFam" id="3.40.50.720:FF:000039">
    <property type="entry name" value="Alcohol dehydrogenase AdhP"/>
    <property type="match status" value="1"/>
</dbReference>
<keyword evidence="4 8" id="KW-0479">Metal-binding</keyword>
<dbReference type="STRING" id="490.A6J88_06180"/>
<proteinExistence type="inferred from homology"/>
<dbReference type="InterPro" id="IPR036291">
    <property type="entry name" value="NAD(P)-bd_dom_sf"/>
</dbReference>
<dbReference type="GO" id="GO:0008270">
    <property type="term" value="F:zinc ion binding"/>
    <property type="evidence" value="ECO:0007669"/>
    <property type="project" value="InterPro"/>
</dbReference>
<evidence type="ECO:0000256" key="7">
    <source>
        <dbReference type="ARBA" id="ARBA00023027"/>
    </source>
</evidence>
<name>C6M8V0_NEISI</name>
<dbReference type="NCBIfam" id="NF006940">
    <property type="entry name" value="PRK09422.1"/>
    <property type="match status" value="1"/>
</dbReference>
<organism evidence="10 11">
    <name type="scientific">Neisseria sicca ATCC 29256</name>
    <dbReference type="NCBI Taxonomy" id="547045"/>
    <lineage>
        <taxon>Bacteria</taxon>
        <taxon>Pseudomonadati</taxon>
        <taxon>Pseudomonadota</taxon>
        <taxon>Betaproteobacteria</taxon>
        <taxon>Neisseriales</taxon>
        <taxon>Neisseriaceae</taxon>
        <taxon>Neisseria</taxon>
    </lineage>
</organism>
<evidence type="ECO:0000256" key="3">
    <source>
        <dbReference type="ARBA" id="ARBA00013190"/>
    </source>
</evidence>
<protein>
    <recommendedName>
        <fullName evidence="3">alcohol dehydrogenase</fullName>
        <ecNumber evidence="3">1.1.1.1</ecNumber>
    </recommendedName>
</protein>
<evidence type="ECO:0000256" key="6">
    <source>
        <dbReference type="ARBA" id="ARBA00023002"/>
    </source>
</evidence>
<evidence type="ECO:0000256" key="4">
    <source>
        <dbReference type="ARBA" id="ARBA00022723"/>
    </source>
</evidence>
<dbReference type="Proteomes" id="UP000005365">
    <property type="component" value="Unassembled WGS sequence"/>
</dbReference>
<evidence type="ECO:0000256" key="1">
    <source>
        <dbReference type="ARBA" id="ARBA00001947"/>
    </source>
</evidence>
<dbReference type="PANTHER" id="PTHR42940">
    <property type="entry name" value="ALCOHOL DEHYDROGENASE 1-RELATED"/>
    <property type="match status" value="1"/>
</dbReference>
<evidence type="ECO:0000256" key="8">
    <source>
        <dbReference type="RuleBase" id="RU361277"/>
    </source>
</evidence>
<dbReference type="SMART" id="SM00829">
    <property type="entry name" value="PKS_ER"/>
    <property type="match status" value="1"/>
</dbReference>
<dbReference type="GO" id="GO:0004022">
    <property type="term" value="F:alcohol dehydrogenase (NAD+) activity"/>
    <property type="evidence" value="ECO:0007669"/>
    <property type="project" value="UniProtKB-EC"/>
</dbReference>
<reference evidence="10" key="1">
    <citation type="submission" date="2009-07" db="EMBL/GenBank/DDBJ databases">
        <authorList>
            <person name="Weinstock G."/>
            <person name="Sodergren E."/>
            <person name="Clifton S."/>
            <person name="Fulton L."/>
            <person name="Fulton B."/>
            <person name="Courtney L."/>
            <person name="Fronick C."/>
            <person name="Harrison M."/>
            <person name="Strong C."/>
            <person name="Farmer C."/>
            <person name="Delahaunty K."/>
            <person name="Markovic C."/>
            <person name="Hall O."/>
            <person name="Minx P."/>
            <person name="Tomlinson C."/>
            <person name="Mitreva M."/>
            <person name="Nelson J."/>
            <person name="Hou S."/>
            <person name="Wollam A."/>
            <person name="Pepin K.H."/>
            <person name="Johnson M."/>
            <person name="Bhonagiri V."/>
            <person name="Nash W.E."/>
            <person name="Warren W."/>
            <person name="Chinwalla A."/>
            <person name="Mardis E.R."/>
            <person name="Wilson R.K."/>
        </authorList>
    </citation>
    <scope>NUCLEOTIDE SEQUENCE [LARGE SCALE GENOMIC DNA]</scope>
    <source>
        <strain evidence="10">ATCC 29256</strain>
    </source>
</reference>
<keyword evidence="7" id="KW-0520">NAD</keyword>
<dbReference type="SUPFAM" id="SSF50129">
    <property type="entry name" value="GroES-like"/>
    <property type="match status" value="1"/>
</dbReference>
<dbReference type="InterPro" id="IPR013149">
    <property type="entry name" value="ADH-like_C"/>
</dbReference>
<dbReference type="Pfam" id="PF00107">
    <property type="entry name" value="ADH_zinc_N"/>
    <property type="match status" value="1"/>
</dbReference>
<keyword evidence="5 8" id="KW-0862">Zinc</keyword>
<dbReference type="Pfam" id="PF08240">
    <property type="entry name" value="ADH_N"/>
    <property type="match status" value="1"/>
</dbReference>
<keyword evidence="11" id="KW-1185">Reference proteome</keyword>
<comment type="caution">
    <text evidence="10">The sequence shown here is derived from an EMBL/GenBank/DDBJ whole genome shotgun (WGS) entry which is preliminary data.</text>
</comment>
<feature type="domain" description="Enoyl reductase (ER)" evidence="9">
    <location>
        <begin position="83"/>
        <end position="405"/>
    </location>
</feature>